<dbReference type="InterPro" id="IPR051416">
    <property type="entry name" value="phD-YefM_TA_antitoxins"/>
</dbReference>
<dbReference type="EMBL" id="CP159373">
    <property type="protein sequence ID" value="XCN72623.1"/>
    <property type="molecule type" value="Genomic_DNA"/>
</dbReference>
<dbReference type="KEGG" id="eaj:Q3M24_20390"/>
<dbReference type="NCBIfam" id="TIGR01552">
    <property type="entry name" value="phd_fam"/>
    <property type="match status" value="1"/>
</dbReference>
<dbReference type="PANTHER" id="PTHR35377:SF7">
    <property type="entry name" value="SSL1004 PROTEIN"/>
    <property type="match status" value="1"/>
</dbReference>
<dbReference type="PANTHER" id="PTHR35377">
    <property type="entry name" value="ANTITOXIN VAPB49-RELATED-RELATED"/>
    <property type="match status" value="1"/>
</dbReference>
<proteinExistence type="inferred from homology"/>
<accession>A0AAU8LUR4</accession>
<reference evidence="2" key="1">
    <citation type="journal article" date="2024" name="Syst. Appl. Microbiol.">
        <title>First single-strain enrichments of Electrothrix cable bacteria, description of E. aestuarii sp. nov. and E. rattekaaiensis sp. nov., and proposal of a cable bacteria taxonomy following the rules of the SeqCode.</title>
        <authorList>
            <person name="Plum-Jensen L.E."/>
            <person name="Schramm A."/>
            <person name="Marshall I.P.G."/>
        </authorList>
    </citation>
    <scope>NUCLEOTIDE SEQUENCE</scope>
    <source>
        <strain evidence="2">Rat1</strain>
    </source>
</reference>
<dbReference type="InterPro" id="IPR036165">
    <property type="entry name" value="YefM-like_sf"/>
</dbReference>
<gene>
    <name evidence="2" type="ORF">Q3M24_20390</name>
</gene>
<organism evidence="2">
    <name type="scientific">Candidatus Electrothrix aestuarii</name>
    <dbReference type="NCBI Taxonomy" id="3062594"/>
    <lineage>
        <taxon>Bacteria</taxon>
        <taxon>Pseudomonadati</taxon>
        <taxon>Thermodesulfobacteriota</taxon>
        <taxon>Desulfobulbia</taxon>
        <taxon>Desulfobulbales</taxon>
        <taxon>Desulfobulbaceae</taxon>
        <taxon>Candidatus Electrothrix</taxon>
    </lineage>
</organism>
<reference evidence="2" key="2">
    <citation type="submission" date="2024-06" db="EMBL/GenBank/DDBJ databases">
        <authorList>
            <person name="Plum-Jensen L.E."/>
            <person name="Schramm A."/>
            <person name="Marshall I.P.G."/>
        </authorList>
    </citation>
    <scope>NUCLEOTIDE SEQUENCE</scope>
    <source>
        <strain evidence="2">Rat1</strain>
    </source>
</reference>
<evidence type="ECO:0000313" key="2">
    <source>
        <dbReference type="EMBL" id="XCN72623.1"/>
    </source>
</evidence>
<name>A0AAU8LUR4_9BACT</name>
<sequence>MTTITIDIMQRNLKEYLRRAQNGESITVLHEGKPVAEINPPSSEDALRPSGLCAGEFTVPDDFDDSLPEDILSEFEGK</sequence>
<dbReference type="Gene3D" id="3.40.1620.10">
    <property type="entry name" value="YefM-like domain"/>
    <property type="match status" value="1"/>
</dbReference>
<protein>
    <submittedName>
        <fullName evidence="2">Type II toxin-antitoxin system prevent-host-death family antitoxin</fullName>
    </submittedName>
</protein>
<dbReference type="SUPFAM" id="SSF143120">
    <property type="entry name" value="YefM-like"/>
    <property type="match status" value="1"/>
</dbReference>
<evidence type="ECO:0000256" key="1">
    <source>
        <dbReference type="ARBA" id="ARBA00009981"/>
    </source>
</evidence>
<comment type="similarity">
    <text evidence="1">Belongs to the phD/YefM antitoxin family.</text>
</comment>
<dbReference type="AlphaFoldDB" id="A0AAU8LUR4"/>